<dbReference type="SUPFAM" id="SSF117281">
    <property type="entry name" value="Kelch motif"/>
    <property type="match status" value="1"/>
</dbReference>
<feature type="transmembrane region" description="Helical" evidence="1">
    <location>
        <begin position="602"/>
        <end position="626"/>
    </location>
</feature>
<keyword evidence="3" id="KW-1185">Reference proteome</keyword>
<reference evidence="2 3" key="1">
    <citation type="submission" date="2019-10" db="EMBL/GenBank/DDBJ databases">
        <authorList>
            <person name="Palmer J.M."/>
        </authorList>
    </citation>
    <scope>NUCLEOTIDE SEQUENCE [LARGE SCALE GENOMIC DNA]</scope>
    <source>
        <strain evidence="2 3">TWF718</strain>
    </source>
</reference>
<evidence type="ECO:0000313" key="3">
    <source>
        <dbReference type="Proteomes" id="UP001313282"/>
    </source>
</evidence>
<evidence type="ECO:0000313" key="2">
    <source>
        <dbReference type="EMBL" id="KAK6337031.1"/>
    </source>
</evidence>
<dbReference type="AlphaFoldDB" id="A0AAN8RAT6"/>
<evidence type="ECO:0000256" key="1">
    <source>
        <dbReference type="SAM" id="Phobius"/>
    </source>
</evidence>
<accession>A0AAN8RAT6</accession>
<keyword evidence="1" id="KW-1133">Transmembrane helix</keyword>
<name>A0AAN8RAT6_9PEZI</name>
<keyword evidence="1" id="KW-0812">Transmembrane</keyword>
<comment type="caution">
    <text evidence="2">The sequence shown here is derived from an EMBL/GenBank/DDBJ whole genome shotgun (WGS) entry which is preliminary data.</text>
</comment>
<dbReference type="EMBL" id="JAVHNR010000007">
    <property type="protein sequence ID" value="KAK6337031.1"/>
    <property type="molecule type" value="Genomic_DNA"/>
</dbReference>
<dbReference type="Gene3D" id="2.120.10.80">
    <property type="entry name" value="Kelch-type beta propeller"/>
    <property type="match status" value="1"/>
</dbReference>
<dbReference type="InterPro" id="IPR015915">
    <property type="entry name" value="Kelch-typ_b-propeller"/>
</dbReference>
<keyword evidence="1" id="KW-0472">Membrane</keyword>
<sequence length="692" mass="76253">MGYGALFTDSKNIYQIRQSQIIQSRSTNGMEATPDLLGAQELLVFSTITRSWSAEPLRGTNVTFPSHGSLVSAPAERLGFWIGRAPGPRNRGKQIQPPNVIRRFDMASRDWTVEEVPFDKILDESVLFLKLGEKGILLRFGGYVEQDQGRDDPNDKGEYIETVHIYDIANHNWHLQETSGDERVSKKIIVAAASAKGIPRRRLNPCVFAIRPSNTAEQGYHIYMISGSHDDMALDEIWVLSVPSFRWTLLEQNSGVRAPTLQCYLVGKSQVLLLGNGRKSTAGNYKSDFIKILDLNRLNWTNNYHPSGDEYRTPELLLDTSQTDAPYGGFSSPYLGSLFYSSLSQSILKPREAPRNFSTSLSSMTLTAPFLSSMGGFISLSTTVSDDSSILSTQTSTQLNNRPTKTLSVQTTILSDAHTHTSGTTWQETTQTAFSTKEVQSTPRESIRTTGSSSYSSIDSQIQLIEASLSKYLNISTTFASSKTTLLRTWKTSVSSSMSSQSHHGGVTVTSTVRLPQMTVTMHLTASSTNSESSKTITTSYKRKAISTSSADGNNIGTTIIGSFTKITEMPDVTPRPTAIDESDTLESPPTNLKPYQTSTGIIAGSVVGGLGMIGGVAAITIIYCCGARRQRKKKRNSISEDLLKSVKQKRGLHSVEIRDLPPILTRKRKSRMDWVRFSKARGLHEVFEMEG</sequence>
<proteinExistence type="predicted"/>
<protein>
    <submittedName>
        <fullName evidence="2">Uncharacterized protein</fullName>
    </submittedName>
</protein>
<dbReference type="Proteomes" id="UP001313282">
    <property type="component" value="Unassembled WGS sequence"/>
</dbReference>
<gene>
    <name evidence="2" type="ORF">TWF718_009816</name>
</gene>
<organism evidence="2 3">
    <name type="scientific">Orbilia javanica</name>
    <dbReference type="NCBI Taxonomy" id="47235"/>
    <lineage>
        <taxon>Eukaryota</taxon>
        <taxon>Fungi</taxon>
        <taxon>Dikarya</taxon>
        <taxon>Ascomycota</taxon>
        <taxon>Pezizomycotina</taxon>
        <taxon>Orbiliomycetes</taxon>
        <taxon>Orbiliales</taxon>
        <taxon>Orbiliaceae</taxon>
        <taxon>Orbilia</taxon>
    </lineage>
</organism>